<dbReference type="GO" id="GO:0003848">
    <property type="term" value="F:2-amino-4-hydroxy-6-hydroxymethyldihydropteridine diphosphokinase activity"/>
    <property type="evidence" value="ECO:0007669"/>
    <property type="project" value="UniProtKB-UniRule"/>
</dbReference>
<reference evidence="7 8" key="1">
    <citation type="journal article" date="2011" name="J. Bacteriol.">
        <title>Complete genome sequence of Metallosphaera cuprina, a metal sulfide-oxidizing archaeon from a hot spring.</title>
        <authorList>
            <person name="Liu L.J."/>
            <person name="You X.Y."/>
            <person name="Zheng H."/>
            <person name="Wang S."/>
            <person name="Jiang C.Y."/>
            <person name="Liu S.J."/>
        </authorList>
    </citation>
    <scope>NUCLEOTIDE SEQUENCE [LARGE SCALE GENOMIC DNA]</scope>
    <source>
        <strain evidence="7 8">Ar-4</strain>
    </source>
</reference>
<gene>
    <name evidence="5" type="primary">mptE</name>
    <name evidence="7" type="ordered locus">Mcup_1479</name>
</gene>
<comment type="similarity">
    <text evidence="5">Belongs to the archaeal 6-HMPDK family.</text>
</comment>
<comment type="function">
    <text evidence="5">Catalyzes the transfer of diphosphate from ATP to 6-hydroxymethyl-7,8-dihydropterin (6-HMD), leading to 6-hydroxymethyl-7,8-dihydropterin diphosphate (6-HMDP).</text>
</comment>
<dbReference type="STRING" id="1006006.Mcup_1479"/>
<comment type="cofactor">
    <cofactor evidence="5">
        <name>Mg(2+)</name>
        <dbReference type="ChEBI" id="CHEBI:18420"/>
    </cofactor>
</comment>
<dbReference type="PATRIC" id="fig|1006006.8.peg.1475"/>
<dbReference type="Pfam" id="PF01973">
    <property type="entry name" value="MptE-like"/>
    <property type="match status" value="1"/>
</dbReference>
<dbReference type="PANTHER" id="PTHR39648">
    <property type="entry name" value="6-HYDROXYMETHYL-7,8-DIHYDROPTERIN PYROPHOSPHOKINASE"/>
    <property type="match status" value="1"/>
</dbReference>
<dbReference type="InterPro" id="IPR027510">
    <property type="entry name" value="HMPDK_MptE"/>
</dbReference>
<name>F4FZ12_METCR</name>
<dbReference type="PANTHER" id="PTHR39648:SF1">
    <property type="entry name" value="6-HYDROXYMETHYL-7,8-DIHYDROPTERIN PYROPHOSPHOKINASE"/>
    <property type="match status" value="1"/>
</dbReference>
<sequence length="179" mass="20048">MKVDLEKDLMDMLDGANVAVVGAGPSIVKVKELNEDVIIAADGATNYLVENFIVPDVVVTDLDGITSYPRSLYVVHAHGDNIQHHWKTDLMGRFIVTAQVSPFGGVKLYGGFTDGDRAYLIAKIFNARKIKLYGMDFDSDYIGRYSKPHYKADVPMTYVKRKKLNLAKEIIHTLNRKDL</sequence>
<evidence type="ECO:0000256" key="5">
    <source>
        <dbReference type="HAMAP-Rule" id="MF_02131"/>
    </source>
</evidence>
<evidence type="ECO:0000256" key="1">
    <source>
        <dbReference type="ARBA" id="ARBA00022679"/>
    </source>
</evidence>
<dbReference type="HOGENOM" id="CLU_093043_0_0_2"/>
<evidence type="ECO:0000259" key="6">
    <source>
        <dbReference type="Pfam" id="PF01973"/>
    </source>
</evidence>
<dbReference type="GO" id="GO:0004788">
    <property type="term" value="F:thiamine diphosphokinase activity"/>
    <property type="evidence" value="ECO:0007669"/>
    <property type="project" value="InterPro"/>
</dbReference>
<evidence type="ECO:0000313" key="7">
    <source>
        <dbReference type="EMBL" id="AEB95582.1"/>
    </source>
</evidence>
<protein>
    <recommendedName>
        <fullName evidence="5">6-hydroxymethyl-7,8-dihydropterin pyrophosphokinase</fullName>
        <shortName evidence="5">HPPK</shortName>
        <ecNumber evidence="5">2.7.6.3</ecNumber>
    </recommendedName>
    <alternativeName>
        <fullName evidence="5">2-amino-4-hydroxy-6-hydroxymethyldihydropteridine pyrophosphokinase</fullName>
    </alternativeName>
    <alternativeName>
        <fullName evidence="5">6-hydroxymethyl-7,8-dihydropterin diphosphokinase</fullName>
        <shortName evidence="5">6-HMPDK</shortName>
    </alternativeName>
    <alternativeName>
        <fullName evidence="5">7,8-dihydro-6-hydroxymethylpterin diphosphokinase</fullName>
    </alternativeName>
    <alternativeName>
        <fullName evidence="5">7,8-dihydro-6-hydroxymethylpterin pyrophosphokinase</fullName>
        <shortName evidence="5">PPPK</shortName>
    </alternativeName>
</protein>
<evidence type="ECO:0000256" key="2">
    <source>
        <dbReference type="ARBA" id="ARBA00022741"/>
    </source>
</evidence>
<dbReference type="AlphaFoldDB" id="F4FZ12"/>
<evidence type="ECO:0000256" key="3">
    <source>
        <dbReference type="ARBA" id="ARBA00022777"/>
    </source>
</evidence>
<dbReference type="GO" id="GO:0016301">
    <property type="term" value="F:kinase activity"/>
    <property type="evidence" value="ECO:0007669"/>
    <property type="project" value="UniProtKB-KW"/>
</dbReference>
<dbReference type="InterPro" id="IPR002826">
    <property type="entry name" value="MptE-like"/>
</dbReference>
<dbReference type="EMBL" id="CP002656">
    <property type="protein sequence ID" value="AEB95582.1"/>
    <property type="molecule type" value="Genomic_DNA"/>
</dbReference>
<dbReference type="HAMAP" id="MF_02131">
    <property type="entry name" value="HMPDK_arch"/>
    <property type="match status" value="1"/>
</dbReference>
<dbReference type="InterPro" id="IPR036759">
    <property type="entry name" value="TPK_catalytic_sf"/>
</dbReference>
<dbReference type="Gene3D" id="3.40.50.10240">
    <property type="entry name" value="Thiamin pyrophosphokinase, catalytic domain"/>
    <property type="match status" value="1"/>
</dbReference>
<keyword evidence="5" id="KW-0460">Magnesium</keyword>
<organism evidence="7 8">
    <name type="scientific">Metallosphaera cuprina (strain Ar-4)</name>
    <dbReference type="NCBI Taxonomy" id="1006006"/>
    <lineage>
        <taxon>Archaea</taxon>
        <taxon>Thermoproteota</taxon>
        <taxon>Thermoprotei</taxon>
        <taxon>Sulfolobales</taxon>
        <taxon>Sulfolobaceae</taxon>
        <taxon>Metallosphaera</taxon>
    </lineage>
</organism>
<dbReference type="GO" id="GO:0005524">
    <property type="term" value="F:ATP binding"/>
    <property type="evidence" value="ECO:0007669"/>
    <property type="project" value="UniProtKB-UniRule"/>
</dbReference>
<dbReference type="KEGG" id="mcn:Mcup_1479"/>
<proteinExistence type="inferred from homology"/>
<comment type="catalytic activity">
    <reaction evidence="5">
        <text>6-hydroxymethyl-7,8-dihydropterin + ATP = (7,8-dihydropterin-6-yl)methyl diphosphate + AMP + H(+)</text>
        <dbReference type="Rhea" id="RHEA:11412"/>
        <dbReference type="ChEBI" id="CHEBI:15378"/>
        <dbReference type="ChEBI" id="CHEBI:30616"/>
        <dbReference type="ChEBI" id="CHEBI:44841"/>
        <dbReference type="ChEBI" id="CHEBI:72950"/>
        <dbReference type="ChEBI" id="CHEBI:456215"/>
        <dbReference type="EC" id="2.7.6.3"/>
    </reaction>
</comment>
<accession>F4FZ12</accession>
<keyword evidence="1 5" id="KW-0808">Transferase</keyword>
<dbReference type="GO" id="GO:0009229">
    <property type="term" value="P:thiamine diphosphate biosynthetic process"/>
    <property type="evidence" value="ECO:0007669"/>
    <property type="project" value="InterPro"/>
</dbReference>
<dbReference type="SUPFAM" id="SSF63999">
    <property type="entry name" value="Thiamin pyrophosphokinase, catalytic domain"/>
    <property type="match status" value="1"/>
</dbReference>
<dbReference type="eggNOG" id="arCOG04303">
    <property type="taxonomic scope" value="Archaea"/>
</dbReference>
<keyword evidence="2 5" id="KW-0547">Nucleotide-binding</keyword>
<dbReference type="Proteomes" id="UP000007812">
    <property type="component" value="Chromosome"/>
</dbReference>
<dbReference type="EC" id="2.7.6.3" evidence="5"/>
<dbReference type="GO" id="GO:0000287">
    <property type="term" value="F:magnesium ion binding"/>
    <property type="evidence" value="ECO:0007669"/>
    <property type="project" value="UniProtKB-UniRule"/>
</dbReference>
<keyword evidence="4 5" id="KW-0067">ATP-binding</keyword>
<keyword evidence="3 5" id="KW-0418">Kinase</keyword>
<keyword evidence="8" id="KW-1185">Reference proteome</keyword>
<evidence type="ECO:0000313" key="8">
    <source>
        <dbReference type="Proteomes" id="UP000007812"/>
    </source>
</evidence>
<feature type="domain" description="6-hydroxymethylpterin diphosphokinase MptE-like" evidence="6">
    <location>
        <begin position="8"/>
        <end position="138"/>
    </location>
</feature>
<evidence type="ECO:0000256" key="4">
    <source>
        <dbReference type="ARBA" id="ARBA00022840"/>
    </source>
</evidence>